<proteinExistence type="predicted"/>
<accession>A0A4R8A1D3</accession>
<organism evidence="1 2">
    <name type="scientific">Kribbella kalugense</name>
    <dbReference type="NCBI Taxonomy" id="2512221"/>
    <lineage>
        <taxon>Bacteria</taxon>
        <taxon>Bacillati</taxon>
        <taxon>Actinomycetota</taxon>
        <taxon>Actinomycetes</taxon>
        <taxon>Propionibacteriales</taxon>
        <taxon>Kribbellaceae</taxon>
        <taxon>Kribbella</taxon>
    </lineage>
</organism>
<dbReference type="AlphaFoldDB" id="A0A4R8A1D3"/>
<comment type="caution">
    <text evidence="1">The sequence shown here is derived from an EMBL/GenBank/DDBJ whole genome shotgun (WGS) entry which is preliminary data.</text>
</comment>
<name>A0A4R8A1D3_9ACTN</name>
<evidence type="ECO:0000313" key="1">
    <source>
        <dbReference type="EMBL" id="TDW24327.1"/>
    </source>
</evidence>
<dbReference type="EMBL" id="SODF01000001">
    <property type="protein sequence ID" value="TDW24327.1"/>
    <property type="molecule type" value="Genomic_DNA"/>
</dbReference>
<gene>
    <name evidence="1" type="ORF">EV650_3206</name>
</gene>
<keyword evidence="2" id="KW-1185">Reference proteome</keyword>
<reference evidence="1 2" key="1">
    <citation type="submission" date="2019-03" db="EMBL/GenBank/DDBJ databases">
        <title>Genomic Encyclopedia of Type Strains, Phase III (KMG-III): the genomes of soil and plant-associated and newly described type strains.</title>
        <authorList>
            <person name="Whitman W."/>
        </authorList>
    </citation>
    <scope>NUCLEOTIDE SEQUENCE [LARGE SCALE GENOMIC DNA]</scope>
    <source>
        <strain evidence="1 2">VKM Ac-2570</strain>
    </source>
</reference>
<dbReference type="Proteomes" id="UP000295447">
    <property type="component" value="Unassembled WGS sequence"/>
</dbReference>
<evidence type="ECO:0000313" key="2">
    <source>
        <dbReference type="Proteomes" id="UP000295447"/>
    </source>
</evidence>
<sequence>MSAARHVKAITAGIAECVTEDHLPIRWNYGTRPAKYRHWRAIRRRNPIPSLSNNNYRYFNYELLLPSVETGTLLNHWPQCP</sequence>
<protein>
    <submittedName>
        <fullName evidence="1">Uncharacterized protein</fullName>
    </submittedName>
</protein>